<dbReference type="Gene3D" id="3.40.50.150">
    <property type="entry name" value="Vaccinia Virus protein VP39"/>
    <property type="match status" value="1"/>
</dbReference>
<organism evidence="1 2">
    <name type="scientific">Pseudocalidococcus azoricus BACA0444</name>
    <dbReference type="NCBI Taxonomy" id="2918990"/>
    <lineage>
        <taxon>Bacteria</taxon>
        <taxon>Bacillati</taxon>
        <taxon>Cyanobacteriota</taxon>
        <taxon>Cyanophyceae</taxon>
        <taxon>Acaryochloridales</taxon>
        <taxon>Thermosynechococcaceae</taxon>
        <taxon>Pseudocalidococcus</taxon>
        <taxon>Pseudocalidococcus azoricus</taxon>
    </lineage>
</organism>
<dbReference type="PANTHER" id="PTHR40036">
    <property type="entry name" value="MACROCIN O-METHYLTRANSFERASE"/>
    <property type="match status" value="1"/>
</dbReference>
<proteinExistence type="predicted"/>
<gene>
    <name evidence="1" type="ORF">RIF25_01305</name>
</gene>
<keyword evidence="2" id="KW-1185">Reference proteome</keyword>
<dbReference type="Pfam" id="PF05711">
    <property type="entry name" value="TylF"/>
    <property type="match status" value="1"/>
</dbReference>
<dbReference type="InterPro" id="IPR008884">
    <property type="entry name" value="TylF_MeTrfase"/>
</dbReference>
<evidence type="ECO:0000313" key="2">
    <source>
        <dbReference type="Proteomes" id="UP001268256"/>
    </source>
</evidence>
<dbReference type="RefSeq" id="WP_322876763.1">
    <property type="nucleotide sequence ID" value="NZ_JAVMIP010000001.1"/>
</dbReference>
<sequence>MIGLSLPNQNQDSWEDLVQLVSPYTLSDSQRLGSLYHLAETLKTQGISGDFVECGVYKGGSAAILARSLSENTRIWLFDSFQGMPETTERDGHEAAEWVGACVGQIEDVNTVMNTLNISQDQYLIRPGWFEETFQDTLPDQVSLLHCDADWYDSVTLVLETFYPRMPRGGCVVLDDFGYWEGCREAFYDFCFRHNEKPLLERVGTTQAYWIKGKTHTRHG</sequence>
<dbReference type="AlphaFoldDB" id="A0AAE4FPN0"/>
<protein>
    <submittedName>
        <fullName evidence="1">TylF/MycF/NovP-related O-methyltransferase</fullName>
        <ecNumber evidence="1">2.1.1.-</ecNumber>
    </submittedName>
</protein>
<comment type="caution">
    <text evidence="1">The sequence shown here is derived from an EMBL/GenBank/DDBJ whole genome shotgun (WGS) entry which is preliminary data.</text>
</comment>
<dbReference type="GO" id="GO:0008168">
    <property type="term" value="F:methyltransferase activity"/>
    <property type="evidence" value="ECO:0007669"/>
    <property type="project" value="UniProtKB-KW"/>
</dbReference>
<dbReference type="PANTHER" id="PTHR40036:SF1">
    <property type="entry name" value="MACROCIN O-METHYLTRANSFERASE"/>
    <property type="match status" value="1"/>
</dbReference>
<dbReference type="GO" id="GO:0032259">
    <property type="term" value="P:methylation"/>
    <property type="evidence" value="ECO:0007669"/>
    <property type="project" value="UniProtKB-KW"/>
</dbReference>
<dbReference type="EC" id="2.1.1.-" evidence="1"/>
<accession>A0AAE4FPN0</accession>
<keyword evidence="1" id="KW-0489">Methyltransferase</keyword>
<dbReference type="InterPro" id="IPR029063">
    <property type="entry name" value="SAM-dependent_MTases_sf"/>
</dbReference>
<reference evidence="2" key="1">
    <citation type="submission" date="2023-07" db="EMBL/GenBank/DDBJ databases">
        <authorList>
            <person name="Luz R."/>
            <person name="Cordeiro R."/>
            <person name="Fonseca A."/>
            <person name="Goncalves V."/>
        </authorList>
    </citation>
    <scope>NUCLEOTIDE SEQUENCE [LARGE SCALE GENOMIC DNA]</scope>
    <source>
        <strain evidence="2">BACA0444</strain>
    </source>
</reference>
<keyword evidence="1" id="KW-0808">Transferase</keyword>
<dbReference type="EMBL" id="JAVMIP010000001">
    <property type="protein sequence ID" value="MDS3859434.1"/>
    <property type="molecule type" value="Genomic_DNA"/>
</dbReference>
<evidence type="ECO:0000313" key="1">
    <source>
        <dbReference type="EMBL" id="MDS3859434.1"/>
    </source>
</evidence>
<dbReference type="SUPFAM" id="SSF53335">
    <property type="entry name" value="S-adenosyl-L-methionine-dependent methyltransferases"/>
    <property type="match status" value="1"/>
</dbReference>
<name>A0AAE4FPN0_9CYAN</name>
<dbReference type="Proteomes" id="UP001268256">
    <property type="component" value="Unassembled WGS sequence"/>
</dbReference>